<dbReference type="GO" id="GO:0008610">
    <property type="term" value="P:lipid biosynthetic process"/>
    <property type="evidence" value="ECO:0007669"/>
    <property type="project" value="UniProtKB-ARBA"/>
</dbReference>
<dbReference type="GO" id="GO:0043041">
    <property type="term" value="P:amino acid activation for nonribosomal peptide biosynthetic process"/>
    <property type="evidence" value="ECO:0007669"/>
    <property type="project" value="TreeGrafter"/>
</dbReference>
<dbReference type="Pfam" id="PF00501">
    <property type="entry name" value="AMP-binding"/>
    <property type="match status" value="2"/>
</dbReference>
<dbReference type="InterPro" id="IPR023213">
    <property type="entry name" value="CAT-like_dom_sf"/>
</dbReference>
<evidence type="ECO:0000256" key="5">
    <source>
        <dbReference type="ARBA" id="ARBA00022737"/>
    </source>
</evidence>
<dbReference type="PANTHER" id="PTHR45527:SF1">
    <property type="entry name" value="FATTY ACID SYNTHASE"/>
    <property type="match status" value="1"/>
</dbReference>
<dbReference type="FunFam" id="3.40.50.12780:FF:000012">
    <property type="entry name" value="Non-ribosomal peptide synthetase"/>
    <property type="match status" value="2"/>
</dbReference>
<dbReference type="OrthoDB" id="2472181at2"/>
<dbReference type="Gene3D" id="1.10.1200.10">
    <property type="entry name" value="ACP-like"/>
    <property type="match status" value="3"/>
</dbReference>
<dbReference type="InterPro" id="IPR042099">
    <property type="entry name" value="ANL_N_sf"/>
</dbReference>
<evidence type="ECO:0000256" key="1">
    <source>
        <dbReference type="ARBA" id="ARBA00001957"/>
    </source>
</evidence>
<dbReference type="InterPro" id="IPR009081">
    <property type="entry name" value="PP-bd_ACP"/>
</dbReference>
<feature type="domain" description="Carrier" evidence="8">
    <location>
        <begin position="1023"/>
        <end position="1097"/>
    </location>
</feature>
<keyword evidence="3" id="KW-0596">Phosphopantetheine</keyword>
<dbReference type="InterPro" id="IPR010071">
    <property type="entry name" value="AA_adenyl_dom"/>
</dbReference>
<keyword evidence="6" id="KW-0045">Antibiotic biosynthesis</keyword>
<dbReference type="PROSITE" id="PS00455">
    <property type="entry name" value="AMP_BINDING"/>
    <property type="match status" value="2"/>
</dbReference>
<dbReference type="Gene3D" id="3.30.559.30">
    <property type="entry name" value="Nonribosomal peptide synthetase, condensation domain"/>
    <property type="match status" value="3"/>
</dbReference>
<dbReference type="InterPro" id="IPR025110">
    <property type="entry name" value="AMP-bd_C"/>
</dbReference>
<evidence type="ECO:0000313" key="9">
    <source>
        <dbReference type="EMBL" id="OLF16234.1"/>
    </source>
</evidence>
<dbReference type="CDD" id="cd19543">
    <property type="entry name" value="DCL_NRPS"/>
    <property type="match status" value="1"/>
</dbReference>
<dbReference type="InterPro" id="IPR036736">
    <property type="entry name" value="ACP-like_sf"/>
</dbReference>
<protein>
    <recommendedName>
        <fullName evidence="8">Carrier domain-containing protein</fullName>
    </recommendedName>
</protein>
<reference evidence="9 10" key="1">
    <citation type="submission" date="2016-12" db="EMBL/GenBank/DDBJ databases">
        <title>The draft genome sequence of Actinophytocola sp. 11-183.</title>
        <authorList>
            <person name="Wang W."/>
            <person name="Yuan L."/>
        </authorList>
    </citation>
    <scope>NUCLEOTIDE SEQUENCE [LARGE SCALE GENOMIC DNA]</scope>
    <source>
        <strain evidence="9 10">11-183</strain>
    </source>
</reference>
<dbReference type="InterPro" id="IPR045851">
    <property type="entry name" value="AMP-bd_C_sf"/>
</dbReference>
<dbReference type="FunFam" id="3.40.50.980:FF:000002">
    <property type="entry name" value="Enterobactin synthetase component F"/>
    <property type="match status" value="1"/>
</dbReference>
<evidence type="ECO:0000259" key="8">
    <source>
        <dbReference type="PROSITE" id="PS50075"/>
    </source>
</evidence>
<feature type="region of interest" description="Disordered" evidence="7">
    <location>
        <begin position="1002"/>
        <end position="1021"/>
    </location>
</feature>
<dbReference type="CDD" id="cd17652">
    <property type="entry name" value="A_NRPS_CmdD_like"/>
    <property type="match status" value="1"/>
</dbReference>
<proteinExistence type="inferred from homology"/>
<dbReference type="InterPro" id="IPR000873">
    <property type="entry name" value="AMP-dep_synth/lig_dom"/>
</dbReference>
<dbReference type="CDD" id="cd17646">
    <property type="entry name" value="A_NRPS_AB3403-like"/>
    <property type="match status" value="1"/>
</dbReference>
<dbReference type="InterPro" id="IPR006162">
    <property type="entry name" value="Ppantetheine_attach_site"/>
</dbReference>
<dbReference type="Pfam" id="PF00668">
    <property type="entry name" value="Condensation"/>
    <property type="match status" value="3"/>
</dbReference>
<dbReference type="PANTHER" id="PTHR45527">
    <property type="entry name" value="NONRIBOSOMAL PEPTIDE SYNTHETASE"/>
    <property type="match status" value="1"/>
</dbReference>
<keyword evidence="4" id="KW-0597">Phosphoprotein</keyword>
<evidence type="ECO:0000256" key="2">
    <source>
        <dbReference type="ARBA" id="ARBA00006432"/>
    </source>
</evidence>
<dbReference type="FunFam" id="1.10.1200.10:FF:000005">
    <property type="entry name" value="Nonribosomal peptide synthetase 1"/>
    <property type="match status" value="1"/>
</dbReference>
<dbReference type="Gene3D" id="3.30.300.30">
    <property type="match status" value="2"/>
</dbReference>
<dbReference type="InterPro" id="IPR020845">
    <property type="entry name" value="AMP-binding_CS"/>
</dbReference>
<accession>A0A1Q8CPE7</accession>
<gene>
    <name evidence="9" type="ORF">BU204_17860</name>
</gene>
<evidence type="ECO:0000256" key="6">
    <source>
        <dbReference type="ARBA" id="ARBA00023194"/>
    </source>
</evidence>
<evidence type="ECO:0000256" key="3">
    <source>
        <dbReference type="ARBA" id="ARBA00022450"/>
    </source>
</evidence>
<dbReference type="CDD" id="cd19531">
    <property type="entry name" value="LCL_NRPS-like"/>
    <property type="match status" value="1"/>
</dbReference>
<dbReference type="EMBL" id="MSIE01000031">
    <property type="protein sequence ID" value="OLF16234.1"/>
    <property type="molecule type" value="Genomic_DNA"/>
</dbReference>
<dbReference type="SUPFAM" id="SSF47336">
    <property type="entry name" value="ACP-like"/>
    <property type="match status" value="3"/>
</dbReference>
<name>A0A1Q8CPE7_9PSEU</name>
<sequence>MGATSLLDLFAARVADDPDLPAVLAEDTVLSYAELDRRSNRLACRLVRCGAGPETVVALQLPRSVEIVVAQLAVLKAGAAYVPVDPAYPAERIEAMLADAKPCLVVNDPAWVSDTADLPATPPDLAAVRPEHAAYVIYTSGSTGRPKGVVVTHSGLATFAMAEVERFDVRPGDRVLQFSSPSFDASVLELCMAFAGGAALVVPPPGPLLGDHLAEVLRRGRVTHALIPPVALATVADPDLPDFRLLIVGGDACPPELVRKWAPGRQMINAYGPTESTVVTSWSDPLTPAGTAPPIGRPIPGTRVHLLDDDLAPVPDGTPGELYVAGVGLARGYLDRPGLTAGRFLANPHGAPGERMYRTGDVVRRRQDGNLEFVGRADHQVKIRGHRVEPGEIEAVLAADPTVGQAVVVPREDDGLRRLVAYVVPAGEQRPVAARLRAGVTRTLPAYMVPAAFVVLESFPLSPNGKLNRDALPAPVFGSVADAGSVAPRDDRERLLAEVWAEVLGVAELGVTDDFFALGGDSVLAARAQARLAALGVPLSGRAIFDNRTVAALAQAIPAVPAAAEPLPTVPRDRPLPLAPVQRRLWLEEVTRGGAANNTGAAVRLTGPLDEHALRRALGRLAARHEALRTTFEVVDGRPHQVLGPDAELRLRVVEAGENDLDAVLGEELARPYDLSTGPLTRALLVRLDPGEHVLLLAQHHIVTDGWSVAVLLEELAACYTEAVGGPPARLAPRALDYPDFAAWQADRTDGPAAEADLAYWRDRLADLPVLDLPTDRPRPHLRAGAGAVLHRRLPADLVERLTTLGAAHNATLFMTLTAAFQAVLAGHAGQRDVAVGAVRAGRPRAELEDVVGFFVNTVVLRSRVEPGQRFSEFLTEVRETVLGAFEHDGVPFDRVVEALAPRRDPSRTALAQVAVALHQPLLRTREAGGLALAEHHTPRPAARFDLTVEFWPAGDDLVLTAEYDAALFDAERVESLVADLDRLLRAVAERPDSPVGTLVALDGAGETPRPTGETVEEAPYVPPRTPVEATLVAVFAEVLGAVRVGVRDNFFALGGDSILSIQVVTAAREHGLLFTSRDVFAYQTVAELAPHARPVHGGEVEHGPVEGPAPLTPIQRWFLDGHTVHPEWFHQSCPVDLGMPVDPAALTAAVRALTEHHDALRMRFTGDVGWRQENAPSGQDGAVAGHGPLFDARIIGERGVRLRAHHLVVDGVSWRVLAEDLRTAHRQAAAGVRIALPPRTTAFRDWAHRLAEHTRSGGFAGEHGYWAEIAREDGAVPQDRAGANTTASERSVTVALDPEATSALLRDVPRLFRTEVNDVLLTALAAALCSWAGRDRVLVHLEGHGREELFDGVDLSRTVGWFTTLFPVVLTEPGTEWGTALAATAARQRAVPTRGLGYGALRWLGAAGEPDNRLATEVAVSFNYLGRFAANTGELELAAHPDAPRAHLMDVVGRVQQDRLQLTWHYSVNRHDKATVAGLAATMADTLRRIAARCARPRAVVRTPAEFPLVRLDQATVNRLATPEVAEILPLTPMQAAMVFHSLSQDGRGAYFQQTSFVLEGVTDPERLADAWRLVVDRTPALRASVVWADVPEPVQLVTERVTPPVRLLDWTGQDRATRLAELLAHDRAEGVDLSRPPLMRVTIARLSDTAVQVLWTFHHVLLDGWSAFHVLADVAAVHAGEQLPDRPPFSDYLRHVSGQDRAAAEHHWRGVLAGIEAPTPLPYDRPRSTATEVSTSARLECALSDEDTAALYAFARANRVTPGAVVQGAWALLLARYSGQRRVCFGSTVAGRPADLPGVDAMVGMFVNTVPVVATVDGATPVGRWLRELQDAQVAARAFEHTPLTAIQAWSEVPAGVDLLDSAVIFENYPVTEMNGLRIGELAAVESTTFPLSVTVYPKDRLSLLVGYEPALFDAGTVRTLAEHLTHLLRELPVDPGRPVSAVPALTPAERARVLADWNDTATAVPDTTLVALLAEQAARTPGATAVVADARTLTFAELHAHANRLARRLVAEGAGRGRVVAVALPRSAELVVALLAVLKAGAAYLPVDPDLPRERVEFLVADADAAAVLDDPAAILADGGDDTPPEVTVGPDDAAYVIYTSGSTGRPKGVVVPHAGVVNRLLWTQHRFGLTDRDRVLQKTPASFDVSVWEFFWPLVTGATLVVARPDGHRDPGYLAELIARQHVTTVHFVPSMLRAFLAHADLSRCVGLRRVLCSGEALPPDLAAEYHAALDAELHNLYGPTEASIDVTHWHCQPGEPTVPIGRPVWNTRLYVLDEDLNPLPPGATGELYLAGVQLARGYLNRPGLTAGRFVADPFGPPGTRMYRTGDLARWTGEGAVEYRGRADDQVKIRGFRIEPGEVAAVLAGQPGVAEAAVIARDGRLLAYVTPGTADATTLWAAAAAALPEHMVPSAIVPLDALPLTTSGKLDRRALPDPGHVPPVVEYVPPATATEQAVADIWAEVLDLPRVGVDHSFFVLGGDSLSSLRVTAQVNAAFSLELTPRDVLAARTVRALADLVEERVLDQLEALALSDDR</sequence>
<dbReference type="FunFam" id="3.40.50.980:FF:000001">
    <property type="entry name" value="Non-ribosomal peptide synthetase"/>
    <property type="match status" value="1"/>
</dbReference>
<dbReference type="PROSITE" id="PS50075">
    <property type="entry name" value="CARRIER"/>
    <property type="match status" value="3"/>
</dbReference>
<feature type="domain" description="Carrier" evidence="8">
    <location>
        <begin position="487"/>
        <end position="561"/>
    </location>
</feature>
<dbReference type="GO" id="GO:0031177">
    <property type="term" value="F:phosphopantetheine binding"/>
    <property type="evidence" value="ECO:0007669"/>
    <property type="project" value="InterPro"/>
</dbReference>
<dbReference type="NCBIfam" id="TIGR01720">
    <property type="entry name" value="NRPS-para261"/>
    <property type="match status" value="1"/>
</dbReference>
<dbReference type="GO" id="GO:0003824">
    <property type="term" value="F:catalytic activity"/>
    <property type="evidence" value="ECO:0007669"/>
    <property type="project" value="InterPro"/>
</dbReference>
<evidence type="ECO:0000313" key="10">
    <source>
        <dbReference type="Proteomes" id="UP000185596"/>
    </source>
</evidence>
<comment type="cofactor">
    <cofactor evidence="1">
        <name>pantetheine 4'-phosphate</name>
        <dbReference type="ChEBI" id="CHEBI:47942"/>
    </cofactor>
</comment>
<feature type="domain" description="Carrier" evidence="8">
    <location>
        <begin position="2449"/>
        <end position="2524"/>
    </location>
</feature>
<organism evidence="9 10">
    <name type="scientific">Actinophytocola xanthii</name>
    <dbReference type="NCBI Taxonomy" id="1912961"/>
    <lineage>
        <taxon>Bacteria</taxon>
        <taxon>Bacillati</taxon>
        <taxon>Actinomycetota</taxon>
        <taxon>Actinomycetes</taxon>
        <taxon>Pseudonocardiales</taxon>
        <taxon>Pseudonocardiaceae</taxon>
    </lineage>
</organism>
<dbReference type="SUPFAM" id="SSF52777">
    <property type="entry name" value="CoA-dependent acyltransferases"/>
    <property type="match status" value="6"/>
</dbReference>
<dbReference type="InterPro" id="IPR010060">
    <property type="entry name" value="NRPS_synth"/>
</dbReference>
<dbReference type="SMART" id="SM00823">
    <property type="entry name" value="PKS_PP"/>
    <property type="match status" value="3"/>
</dbReference>
<dbReference type="GO" id="GO:0005737">
    <property type="term" value="C:cytoplasm"/>
    <property type="evidence" value="ECO:0007669"/>
    <property type="project" value="TreeGrafter"/>
</dbReference>
<dbReference type="InterPro" id="IPR020806">
    <property type="entry name" value="PKS_PP-bd"/>
</dbReference>
<dbReference type="STRING" id="1912961.BU204_17860"/>
<dbReference type="InterPro" id="IPR001242">
    <property type="entry name" value="Condensation_dom"/>
</dbReference>
<keyword evidence="10" id="KW-1185">Reference proteome</keyword>
<dbReference type="SUPFAM" id="SSF56801">
    <property type="entry name" value="Acetyl-CoA synthetase-like"/>
    <property type="match status" value="2"/>
</dbReference>
<dbReference type="FunFam" id="2.30.38.10:FF:000001">
    <property type="entry name" value="Non-ribosomal peptide synthetase PvdI"/>
    <property type="match status" value="2"/>
</dbReference>
<comment type="similarity">
    <text evidence="2">Belongs to the ATP-dependent AMP-binding enzyme family.</text>
</comment>
<dbReference type="NCBIfam" id="TIGR01733">
    <property type="entry name" value="AA-adenyl-dom"/>
    <property type="match status" value="2"/>
</dbReference>
<dbReference type="Gene3D" id="3.30.559.10">
    <property type="entry name" value="Chloramphenicol acetyltransferase-like domain"/>
    <property type="match status" value="4"/>
</dbReference>
<comment type="caution">
    <text evidence="9">The sequence shown here is derived from an EMBL/GenBank/DDBJ whole genome shotgun (WGS) entry which is preliminary data.</text>
</comment>
<evidence type="ECO:0000256" key="7">
    <source>
        <dbReference type="SAM" id="MobiDB-lite"/>
    </source>
</evidence>
<dbReference type="Pfam" id="PF00550">
    <property type="entry name" value="PP-binding"/>
    <property type="match status" value="3"/>
</dbReference>
<dbReference type="PROSITE" id="PS00012">
    <property type="entry name" value="PHOSPHOPANTETHEINE"/>
    <property type="match status" value="1"/>
</dbReference>
<dbReference type="GO" id="GO:0017000">
    <property type="term" value="P:antibiotic biosynthetic process"/>
    <property type="evidence" value="ECO:0007669"/>
    <property type="project" value="UniProtKB-KW"/>
</dbReference>
<evidence type="ECO:0000256" key="4">
    <source>
        <dbReference type="ARBA" id="ARBA00022553"/>
    </source>
</evidence>
<dbReference type="Pfam" id="PF13193">
    <property type="entry name" value="AMP-binding_C"/>
    <property type="match status" value="2"/>
</dbReference>
<dbReference type="GO" id="GO:0044550">
    <property type="term" value="P:secondary metabolite biosynthetic process"/>
    <property type="evidence" value="ECO:0007669"/>
    <property type="project" value="UniProtKB-ARBA"/>
</dbReference>
<keyword evidence="5" id="KW-0677">Repeat</keyword>
<dbReference type="Gene3D" id="3.40.50.12780">
    <property type="entry name" value="N-terminal domain of ligase-like"/>
    <property type="match status" value="2"/>
</dbReference>
<dbReference type="FunFam" id="3.30.300.30:FF:000010">
    <property type="entry name" value="Enterobactin synthetase component F"/>
    <property type="match status" value="1"/>
</dbReference>
<dbReference type="Proteomes" id="UP000185596">
    <property type="component" value="Unassembled WGS sequence"/>
</dbReference>